<reference evidence="2" key="1">
    <citation type="journal article" date="2020" name="mSystems">
        <title>Genome- and Community-Level Interaction Insights into Carbon Utilization and Element Cycling Functions of Hydrothermarchaeota in Hydrothermal Sediment.</title>
        <authorList>
            <person name="Zhou Z."/>
            <person name="Liu Y."/>
            <person name="Xu W."/>
            <person name="Pan J."/>
            <person name="Luo Z.H."/>
            <person name="Li M."/>
        </authorList>
    </citation>
    <scope>NUCLEOTIDE SEQUENCE [LARGE SCALE GENOMIC DNA]</scope>
    <source>
        <strain evidence="2">SpSt-642</strain>
    </source>
</reference>
<gene>
    <name evidence="2" type="ORF">ENU14_01450</name>
</gene>
<dbReference type="AlphaFoldDB" id="A0A7C4D723"/>
<protein>
    <submittedName>
        <fullName evidence="2">Cren protein</fullName>
    </submittedName>
</protein>
<evidence type="ECO:0000259" key="1">
    <source>
        <dbReference type="Pfam" id="PF18533"/>
    </source>
</evidence>
<comment type="caution">
    <text evidence="2">The sequence shown here is derived from an EMBL/GenBank/DDBJ whole genome shotgun (WGS) entry which is preliminary data.</text>
</comment>
<dbReference type="Gene3D" id="3.30.160.830">
    <property type="match status" value="1"/>
</dbReference>
<dbReference type="EMBL" id="DTBJ01000014">
    <property type="protein sequence ID" value="HGM58242.1"/>
    <property type="molecule type" value="Genomic_DNA"/>
</dbReference>
<name>A0A7C4D723_STAMA</name>
<organism evidence="2">
    <name type="scientific">Staphylothermus marinus</name>
    <dbReference type="NCBI Taxonomy" id="2280"/>
    <lineage>
        <taxon>Archaea</taxon>
        <taxon>Thermoproteota</taxon>
        <taxon>Thermoprotei</taxon>
        <taxon>Desulfurococcales</taxon>
        <taxon>Desulfurococcaceae</taxon>
        <taxon>Staphylothermus</taxon>
    </lineage>
</organism>
<dbReference type="InterPro" id="IPR041043">
    <property type="entry name" value="DUF5622"/>
</dbReference>
<feature type="domain" description="DUF5622" evidence="1">
    <location>
        <begin position="3"/>
        <end position="75"/>
    </location>
</feature>
<sequence>MVLKHGKYIYVERKDGWFVKIRVLGVRFKKESRQGVDINDPNRYIVIPFKTKKPPLNATIVREEDIPQIVRERVYSI</sequence>
<accession>A0A7C4D723</accession>
<dbReference type="Pfam" id="PF18533">
    <property type="entry name" value="DUF5622"/>
    <property type="match status" value="1"/>
</dbReference>
<evidence type="ECO:0000313" key="2">
    <source>
        <dbReference type="EMBL" id="HGM58242.1"/>
    </source>
</evidence>
<proteinExistence type="predicted"/>